<dbReference type="RefSeq" id="XP_002185956.1">
    <property type="nucleotide sequence ID" value="XM_002185920.1"/>
</dbReference>
<dbReference type="KEGG" id="pti:PHATR_46917"/>
<dbReference type="GeneID" id="7204746"/>
<organism evidence="2 3">
    <name type="scientific">Phaeodactylum tricornutum (strain CCAP 1055/1)</name>
    <dbReference type="NCBI Taxonomy" id="556484"/>
    <lineage>
        <taxon>Eukaryota</taxon>
        <taxon>Sar</taxon>
        <taxon>Stramenopiles</taxon>
        <taxon>Ochrophyta</taxon>
        <taxon>Bacillariophyta</taxon>
        <taxon>Bacillariophyceae</taxon>
        <taxon>Bacillariophycidae</taxon>
        <taxon>Naviculales</taxon>
        <taxon>Phaeodactylaceae</taxon>
        <taxon>Phaeodactylum</taxon>
    </lineage>
</organism>
<reference evidence="3" key="2">
    <citation type="submission" date="2008-08" db="EMBL/GenBank/DDBJ databases">
        <authorList>
            <consortium name="Diatom Consortium"/>
            <person name="Grigoriev I."/>
            <person name="Grimwood J."/>
            <person name="Kuo A."/>
            <person name="Otillar R.P."/>
            <person name="Salamov A."/>
            <person name="Detter J.C."/>
            <person name="Lindquist E."/>
            <person name="Shapiro H."/>
            <person name="Lucas S."/>
            <person name="Glavina del Rio T."/>
            <person name="Pitluck S."/>
            <person name="Rokhsar D."/>
            <person name="Bowler C."/>
        </authorList>
    </citation>
    <scope>GENOME REANNOTATION</scope>
    <source>
        <strain evidence="3">CCAP 1055/1</strain>
    </source>
</reference>
<keyword evidence="3" id="KW-1185">Reference proteome</keyword>
<evidence type="ECO:0000256" key="1">
    <source>
        <dbReference type="SAM" id="SignalP"/>
    </source>
</evidence>
<accession>B5Y470</accession>
<dbReference type="PaxDb" id="2850-Phatr46917"/>
<dbReference type="eggNOG" id="ENOG502SQWH">
    <property type="taxonomic scope" value="Eukaryota"/>
</dbReference>
<dbReference type="EMBL" id="CP001141">
    <property type="protein sequence ID" value="ACI65426.1"/>
    <property type="molecule type" value="Genomic_DNA"/>
</dbReference>
<dbReference type="HOGENOM" id="CLU_1614018_0_0_1"/>
<dbReference type="OrthoDB" id="41962at2759"/>
<dbReference type="AlphaFoldDB" id="B5Y470"/>
<evidence type="ECO:0000313" key="2">
    <source>
        <dbReference type="EMBL" id="ACI65426.1"/>
    </source>
</evidence>
<name>B5Y470_PHATC</name>
<keyword evidence="1" id="KW-0732">Signal</keyword>
<dbReference type="Proteomes" id="UP000000759">
    <property type="component" value="Chromosome 11"/>
</dbReference>
<dbReference type="OMA" id="GHEMAKT"/>
<evidence type="ECO:0000313" key="3">
    <source>
        <dbReference type="Proteomes" id="UP000000759"/>
    </source>
</evidence>
<protein>
    <submittedName>
        <fullName evidence="2">Uncharacterized protein</fullName>
    </submittedName>
</protein>
<feature type="signal peptide" evidence="1">
    <location>
        <begin position="1"/>
        <end position="17"/>
    </location>
</feature>
<reference evidence="2 3" key="1">
    <citation type="journal article" date="2008" name="Nature">
        <title>The Phaeodactylum genome reveals the evolutionary history of diatom genomes.</title>
        <authorList>
            <person name="Bowler C."/>
            <person name="Allen A.E."/>
            <person name="Badger J.H."/>
            <person name="Grimwood J."/>
            <person name="Jabbari K."/>
            <person name="Kuo A."/>
            <person name="Maheswari U."/>
            <person name="Martens C."/>
            <person name="Maumus F."/>
            <person name="Otillar R.P."/>
            <person name="Rayko E."/>
            <person name="Salamov A."/>
            <person name="Vandepoele K."/>
            <person name="Beszteri B."/>
            <person name="Gruber A."/>
            <person name="Heijde M."/>
            <person name="Katinka M."/>
            <person name="Mock T."/>
            <person name="Valentin K."/>
            <person name="Verret F."/>
            <person name="Berges J.A."/>
            <person name="Brownlee C."/>
            <person name="Cadoret J.P."/>
            <person name="Chiovitti A."/>
            <person name="Choi C.J."/>
            <person name="Coesel S."/>
            <person name="De Martino A."/>
            <person name="Detter J.C."/>
            <person name="Durkin C."/>
            <person name="Falciatore A."/>
            <person name="Fournet J."/>
            <person name="Haruta M."/>
            <person name="Huysman M.J."/>
            <person name="Jenkins B.D."/>
            <person name="Jiroutova K."/>
            <person name="Jorgensen R.E."/>
            <person name="Joubert Y."/>
            <person name="Kaplan A."/>
            <person name="Kroger N."/>
            <person name="Kroth P.G."/>
            <person name="La Roche J."/>
            <person name="Lindquist E."/>
            <person name="Lommer M."/>
            <person name="Martin-Jezequel V."/>
            <person name="Lopez P.J."/>
            <person name="Lucas S."/>
            <person name="Mangogna M."/>
            <person name="McGinnis K."/>
            <person name="Medlin L.K."/>
            <person name="Montsant A."/>
            <person name="Oudot-Le Secq M.P."/>
            <person name="Napoli C."/>
            <person name="Obornik M."/>
            <person name="Parker M.S."/>
            <person name="Petit J.L."/>
            <person name="Porcel B.M."/>
            <person name="Poulsen N."/>
            <person name="Robison M."/>
            <person name="Rychlewski L."/>
            <person name="Rynearson T.A."/>
            <person name="Schmutz J."/>
            <person name="Shapiro H."/>
            <person name="Siaut M."/>
            <person name="Stanley M."/>
            <person name="Sussman M.R."/>
            <person name="Taylor A.R."/>
            <person name="Vardi A."/>
            <person name="von Dassow P."/>
            <person name="Vyverman W."/>
            <person name="Willis A."/>
            <person name="Wyrwicz L.S."/>
            <person name="Rokhsar D.S."/>
            <person name="Weissenbach J."/>
            <person name="Armbrust E.V."/>
            <person name="Green B.R."/>
            <person name="Van de Peer Y."/>
            <person name="Grigoriev I.V."/>
        </authorList>
    </citation>
    <scope>NUCLEOTIDE SEQUENCE [LARGE SCALE GENOMIC DNA]</scope>
    <source>
        <strain evidence="2 3">CCAP 1055/1</strain>
    </source>
</reference>
<sequence length="194" mass="21112">MKTTAIIACTLLASASAFAPAPTNGRVSTAQNALADRIFNLDLFDRDGNKYGARSNKNVKVGKLGDNSYVPAGLSKAQYEKVRAEEKKKKDENYQRNVKKAGKFIDYTEWYMARGTDLSQGWKKSVTLGHRMAKTKFDWSGTADAKTLDSATSTGIFGKKAAAKKTVVAKKAAPKKAAVAAKKTVAAKKPKYFY</sequence>
<gene>
    <name evidence="2" type="ORF">PHATR_46917</name>
</gene>
<proteinExistence type="predicted"/>
<feature type="chain" id="PRO_5002838358" evidence="1">
    <location>
        <begin position="18"/>
        <end position="194"/>
    </location>
</feature>
<dbReference type="InParanoid" id="B5Y470"/>